<comment type="pathway">
    <text evidence="1">One-carbon metabolism; methanogenesis from CO(2); 5,10-methenyl-5,6,7,8-tetrahydromethanopterin from CO(2): step 1/3.</text>
</comment>
<dbReference type="GO" id="GO:0046914">
    <property type="term" value="F:transition metal ion binding"/>
    <property type="evidence" value="ECO:0007669"/>
    <property type="project" value="InterPro"/>
</dbReference>
<dbReference type="PANTHER" id="PTHR39673">
    <property type="entry name" value="TUNGSTEN FORMYLMETHANOFURAN DEHYDROGENASE, SUBUNIT C (FWDC)"/>
    <property type="match status" value="1"/>
</dbReference>
<name>A0A7J3JQJ8_9CREN</name>
<dbReference type="NCBIfam" id="TIGR03122">
    <property type="entry name" value="one_C_dehyd_C"/>
    <property type="match status" value="1"/>
</dbReference>
<evidence type="ECO:0000313" key="4">
    <source>
        <dbReference type="EMBL" id="HGQ18241.1"/>
    </source>
</evidence>
<dbReference type="EC" id="1.2.7.12" evidence="2"/>
<comment type="catalytic activity">
    <reaction evidence="3">
        <text>N-formylmethanofuran + 2 oxidized [2Fe-2S]-[ferredoxin] + H2O = methanofuran + 2 reduced [2Fe-2S]-[ferredoxin] + CO2 + H(+)</text>
        <dbReference type="Rhea" id="RHEA:19841"/>
        <dbReference type="Rhea" id="RHEA-COMP:10000"/>
        <dbReference type="Rhea" id="RHEA-COMP:10001"/>
        <dbReference type="ChEBI" id="CHEBI:15377"/>
        <dbReference type="ChEBI" id="CHEBI:15378"/>
        <dbReference type="ChEBI" id="CHEBI:16526"/>
        <dbReference type="ChEBI" id="CHEBI:33737"/>
        <dbReference type="ChEBI" id="CHEBI:33738"/>
        <dbReference type="ChEBI" id="CHEBI:57727"/>
        <dbReference type="ChEBI" id="CHEBI:58151"/>
        <dbReference type="EC" id="1.2.7.12"/>
    </reaction>
</comment>
<sequence>MSQEKISVYVRLKARPTVPIDLRALRPDRIASLRNSDVKNIKIIEGGRETVLEDLFDVESPATLPPNPENIEIIVLGDGTSKIRYLGYKMDGGRIIVEGSAGPLTGYKMSKGNIVIKGSAGNWLGAKMKGGSIEVFGDAGNFIGAKLPGEKPGKGMKDGAIIIHGNAGSYIGLGMAGGTIIVEKSAGNMVGGYMTGGLIIVQGNCGDFVGARMSGGRIIIVGGIGGILPSFYIDSIVGEVRARGRVFKKPFAIFIGDALASGRGTLAVSLEENKAILQPLLQLIEEVRIP</sequence>
<dbReference type="InterPro" id="IPR036485">
    <property type="entry name" value="Glu_synth_asu_C_sf"/>
</dbReference>
<evidence type="ECO:0000256" key="3">
    <source>
        <dbReference type="ARBA" id="ARBA00048228"/>
    </source>
</evidence>
<dbReference type="GO" id="GO:0018493">
    <property type="term" value="F:formylmethanofuran dehydrogenase activity"/>
    <property type="evidence" value="ECO:0007669"/>
    <property type="project" value="UniProtKB-EC"/>
</dbReference>
<gene>
    <name evidence="4" type="ORF">ENU30_04615</name>
</gene>
<dbReference type="InterPro" id="IPR017550">
    <property type="entry name" value="Formylmethanofuran_DH_suC"/>
</dbReference>
<dbReference type="UniPathway" id="UPA00640">
    <property type="reaction ID" value="UER00692"/>
</dbReference>
<evidence type="ECO:0000256" key="1">
    <source>
        <dbReference type="ARBA" id="ARBA00004830"/>
    </source>
</evidence>
<accession>A0A7J3JQJ8</accession>
<dbReference type="SUPFAM" id="SSF69336">
    <property type="entry name" value="Alpha subunit of glutamate synthase, C-terminal domain"/>
    <property type="match status" value="1"/>
</dbReference>
<proteinExistence type="predicted"/>
<reference evidence="4" key="1">
    <citation type="journal article" date="2020" name="mSystems">
        <title>Genome- and Community-Level Interaction Insights into Carbon Utilization and Element Cycling Functions of Hydrothermarchaeota in Hydrothermal Sediment.</title>
        <authorList>
            <person name="Zhou Z."/>
            <person name="Liu Y."/>
            <person name="Xu W."/>
            <person name="Pan J."/>
            <person name="Luo Z.H."/>
            <person name="Li M."/>
        </authorList>
    </citation>
    <scope>NUCLEOTIDE SEQUENCE [LARGE SCALE GENOMIC DNA]</scope>
    <source>
        <strain evidence="4">SpSt-657</strain>
    </source>
</reference>
<protein>
    <recommendedName>
        <fullName evidence="2">formylmethanofuran dehydrogenase</fullName>
        <ecNumber evidence="2">1.2.7.12</ecNumber>
    </recommendedName>
</protein>
<dbReference type="AlphaFoldDB" id="A0A7J3JQJ8"/>
<dbReference type="GO" id="GO:0019386">
    <property type="term" value="P:methanogenesis, from carbon dioxide"/>
    <property type="evidence" value="ECO:0007669"/>
    <property type="project" value="UniProtKB-UniPathway"/>
</dbReference>
<dbReference type="PANTHER" id="PTHR39673:SF5">
    <property type="entry name" value="TUNGSTEN-CONTAINING FORMYLMETHANOFURAN DEHYDROGENASE 2 SUBUNIT C"/>
    <property type="match status" value="1"/>
</dbReference>
<dbReference type="Gene3D" id="2.160.20.60">
    <property type="entry name" value="Glutamate synthase, alpha subunit, C-terminal domain"/>
    <property type="match status" value="2"/>
</dbReference>
<dbReference type="EMBL" id="DTBZ01000084">
    <property type="protein sequence ID" value="HGQ18241.1"/>
    <property type="molecule type" value="Genomic_DNA"/>
</dbReference>
<evidence type="ECO:0000256" key="2">
    <source>
        <dbReference type="ARBA" id="ARBA00012692"/>
    </source>
</evidence>
<comment type="caution">
    <text evidence="4">The sequence shown here is derived from an EMBL/GenBank/DDBJ whole genome shotgun (WGS) entry which is preliminary data.</text>
</comment>
<organism evidence="4">
    <name type="scientific">Ignisphaera aggregans</name>
    <dbReference type="NCBI Taxonomy" id="334771"/>
    <lineage>
        <taxon>Archaea</taxon>
        <taxon>Thermoproteota</taxon>
        <taxon>Thermoprotei</taxon>
        <taxon>Desulfurococcales</taxon>
        <taxon>Desulfurococcaceae</taxon>
        <taxon>Ignisphaera</taxon>
    </lineage>
</organism>